<dbReference type="AlphaFoldDB" id="A0A2V2N105"/>
<evidence type="ECO:0000313" key="2">
    <source>
        <dbReference type="EMBL" id="PWR69857.1"/>
    </source>
</evidence>
<reference evidence="2 3" key="1">
    <citation type="submission" date="2018-05" db="EMBL/GenBank/DDBJ databases">
        <title>Draft genome of Methanospirillum lacunae Ki8-1.</title>
        <authorList>
            <person name="Dueholm M.S."/>
            <person name="Nielsen P.H."/>
            <person name="Bakmann L.F."/>
            <person name="Otzen D.E."/>
        </authorList>
    </citation>
    <scope>NUCLEOTIDE SEQUENCE [LARGE SCALE GENOMIC DNA]</scope>
    <source>
        <strain evidence="2 3">Ki8-1</strain>
    </source>
</reference>
<dbReference type="PROSITE" id="PS50104">
    <property type="entry name" value="TIR"/>
    <property type="match status" value="1"/>
</dbReference>
<proteinExistence type="predicted"/>
<protein>
    <submittedName>
        <fullName evidence="2">Molecular chaperone Tir</fullName>
    </submittedName>
</protein>
<dbReference type="InterPro" id="IPR000157">
    <property type="entry name" value="TIR_dom"/>
</dbReference>
<keyword evidence="3" id="KW-1185">Reference proteome</keyword>
<evidence type="ECO:0000313" key="3">
    <source>
        <dbReference type="Proteomes" id="UP000245657"/>
    </source>
</evidence>
<dbReference type="OrthoDB" id="368951at2157"/>
<dbReference type="Gene3D" id="3.40.50.1220">
    <property type="entry name" value="TPP-binding domain"/>
    <property type="match status" value="1"/>
</dbReference>
<name>A0A2V2N105_9EURY</name>
<dbReference type="SUPFAM" id="SSF52467">
    <property type="entry name" value="DHS-like NAD/FAD-binding domain"/>
    <property type="match status" value="1"/>
</dbReference>
<sequence length="440" mass="50444">MIIYLSYSSKDQEIAQKITTKLEAAGHQIWKDKYFKKGDNFIQQIIDVLNDINIFIVIISESSLKSEWVMQELSSIALVDLSSKISRILPILVENCSLPQYLWNYKSFDLTTNFDLGMQEIIKELADKPSTEILTKSTKKRSYDSEITSLSESLRAGRLTLICGAGVSIGAGIPSWYDLLMILMESMMKKISNAQSISLENVNPNEFQQRYSPSALIIGKYLKSNLGNTFLLELREALYSNNPTSCEFIESIVELARPQRDGKSLESIITFNYDGLIEEQLKINNIQYKSISSEGIRINHNELPIYHVHGFLPRKEEIQIEEEVVFSEDTYHSQFIDPFSWSNLIQLIKLSQNTCLFLGMSFNDPNLRRLLDVARRKNPSRALNHFVIKKIPNSSDKNDTVDQLECFLEEQDANELGLNVIWVDSYSDIPIILNRIRNKN</sequence>
<dbReference type="Pfam" id="PF13676">
    <property type="entry name" value="TIR_2"/>
    <property type="match status" value="1"/>
</dbReference>
<dbReference type="InterPro" id="IPR035897">
    <property type="entry name" value="Toll_tir_struct_dom_sf"/>
</dbReference>
<organism evidence="2 3">
    <name type="scientific">Methanospirillum lacunae</name>
    <dbReference type="NCBI Taxonomy" id="668570"/>
    <lineage>
        <taxon>Archaea</taxon>
        <taxon>Methanobacteriati</taxon>
        <taxon>Methanobacteriota</taxon>
        <taxon>Stenosarchaea group</taxon>
        <taxon>Methanomicrobia</taxon>
        <taxon>Methanomicrobiales</taxon>
        <taxon>Methanospirillaceae</taxon>
        <taxon>Methanospirillum</taxon>
    </lineage>
</organism>
<feature type="domain" description="TIR" evidence="1">
    <location>
        <begin position="1"/>
        <end position="133"/>
    </location>
</feature>
<dbReference type="Proteomes" id="UP000245657">
    <property type="component" value="Unassembled WGS sequence"/>
</dbReference>
<comment type="caution">
    <text evidence="2">The sequence shown here is derived from an EMBL/GenBank/DDBJ whole genome shotgun (WGS) entry which is preliminary data.</text>
</comment>
<dbReference type="InterPro" id="IPR029035">
    <property type="entry name" value="DHS-like_NAD/FAD-binding_dom"/>
</dbReference>
<dbReference type="GeneID" id="97550116"/>
<gene>
    <name evidence="2" type="ORF">DK846_16910</name>
</gene>
<dbReference type="RefSeq" id="WP_109970181.1">
    <property type="nucleotide sequence ID" value="NZ_CP176093.1"/>
</dbReference>
<accession>A0A2V2N105</accession>
<evidence type="ECO:0000259" key="1">
    <source>
        <dbReference type="PROSITE" id="PS50104"/>
    </source>
</evidence>
<dbReference type="Pfam" id="PF13289">
    <property type="entry name" value="SIR2_2"/>
    <property type="match status" value="1"/>
</dbReference>
<dbReference type="SUPFAM" id="SSF52200">
    <property type="entry name" value="Toll/Interleukin receptor TIR domain"/>
    <property type="match status" value="1"/>
</dbReference>
<dbReference type="Gene3D" id="3.40.50.10140">
    <property type="entry name" value="Toll/interleukin-1 receptor homology (TIR) domain"/>
    <property type="match status" value="1"/>
</dbReference>
<dbReference type="GO" id="GO:0007165">
    <property type="term" value="P:signal transduction"/>
    <property type="evidence" value="ECO:0007669"/>
    <property type="project" value="InterPro"/>
</dbReference>
<dbReference type="EMBL" id="QGMY01000018">
    <property type="protein sequence ID" value="PWR69857.1"/>
    <property type="molecule type" value="Genomic_DNA"/>
</dbReference>